<proteinExistence type="predicted"/>
<sequence>MGEKIDFDTLPYTYENSGFEASKDYVELDDELIIYCQLGTVGVTKALRYHYGVHSPSMGVRRWLSFDIRDLFKDGDFSYPAFPNKEAARLERVTAMIRNKFDNASELLEAIVKTKSQPISI</sequence>
<comment type="caution">
    <text evidence="1">The sequence shown here is derived from an EMBL/GenBank/DDBJ whole genome shotgun (WGS) entry which is preliminary data.</text>
</comment>
<evidence type="ECO:0000313" key="1">
    <source>
        <dbReference type="EMBL" id="TXX67413.1"/>
    </source>
</evidence>
<dbReference type="AlphaFoldDB" id="A0ABD7SRF8"/>
<dbReference type="EMBL" id="VSIJ01000005">
    <property type="protein sequence ID" value="TXX67413.1"/>
    <property type="molecule type" value="Genomic_DNA"/>
</dbReference>
<protein>
    <submittedName>
        <fullName evidence="1">Uncharacterized protein</fullName>
    </submittedName>
</protein>
<gene>
    <name evidence="1" type="ORF">FXF03_02200</name>
</gene>
<dbReference type="Proteomes" id="UP000323819">
    <property type="component" value="Unassembled WGS sequence"/>
</dbReference>
<name>A0ABD7SRF8_VIBCL</name>
<accession>A0ABD7SRF8</accession>
<dbReference type="RefSeq" id="WP_148500096.1">
    <property type="nucleotide sequence ID" value="NZ_JAILXN010000001.1"/>
</dbReference>
<organism evidence="1 2">
    <name type="scientific">Vibrio cholerae</name>
    <dbReference type="NCBI Taxonomy" id="666"/>
    <lineage>
        <taxon>Bacteria</taxon>
        <taxon>Pseudomonadati</taxon>
        <taxon>Pseudomonadota</taxon>
        <taxon>Gammaproteobacteria</taxon>
        <taxon>Vibrionales</taxon>
        <taxon>Vibrionaceae</taxon>
        <taxon>Vibrio</taxon>
    </lineage>
</organism>
<reference evidence="1 2" key="1">
    <citation type="submission" date="2019-06" db="EMBL/GenBank/DDBJ databases">
        <title>Vibrio cholerae phylogeny based on whole-genome sequencing reveals genetic diversity and population strucutre.</title>
        <authorList>
            <person name="Zhiqiu Y."/>
            <person name="Bin L."/>
            <person name="Lingyan J."/>
        </authorList>
    </citation>
    <scope>NUCLEOTIDE SEQUENCE [LARGE SCALE GENOMIC DNA]</scope>
    <source>
        <strain evidence="1 2">N2814</strain>
    </source>
</reference>
<evidence type="ECO:0000313" key="2">
    <source>
        <dbReference type="Proteomes" id="UP000323819"/>
    </source>
</evidence>